<feature type="transmembrane region" description="Helical" evidence="6">
    <location>
        <begin position="402"/>
        <end position="428"/>
    </location>
</feature>
<keyword evidence="3 6" id="KW-0812">Transmembrane</keyword>
<feature type="transmembrane region" description="Helical" evidence="6">
    <location>
        <begin position="193"/>
        <end position="215"/>
    </location>
</feature>
<comment type="subcellular location">
    <subcellularLocation>
        <location evidence="1">Cell membrane</location>
        <topology evidence="1">Multi-pass membrane protein</topology>
    </subcellularLocation>
</comment>
<keyword evidence="9" id="KW-1185">Reference proteome</keyword>
<feature type="transmembrane region" description="Helical" evidence="6">
    <location>
        <begin position="263"/>
        <end position="283"/>
    </location>
</feature>
<organism evidence="8 9">
    <name type="scientific">Micrococcus terreus</name>
    <dbReference type="NCBI Taxonomy" id="574650"/>
    <lineage>
        <taxon>Bacteria</taxon>
        <taxon>Bacillati</taxon>
        <taxon>Actinomycetota</taxon>
        <taxon>Actinomycetes</taxon>
        <taxon>Micrococcales</taxon>
        <taxon>Micrococcaceae</taxon>
        <taxon>Micrococcus</taxon>
    </lineage>
</organism>
<dbReference type="SUPFAM" id="SSF103473">
    <property type="entry name" value="MFS general substrate transporter"/>
    <property type="match status" value="1"/>
</dbReference>
<feature type="domain" description="Major facilitator superfamily (MFS) profile" evidence="7">
    <location>
        <begin position="24"/>
        <end position="510"/>
    </location>
</feature>
<dbReference type="InterPro" id="IPR020846">
    <property type="entry name" value="MFS_dom"/>
</dbReference>
<dbReference type="AlphaFoldDB" id="A0A1I7MET5"/>
<evidence type="ECO:0000256" key="3">
    <source>
        <dbReference type="ARBA" id="ARBA00022692"/>
    </source>
</evidence>
<evidence type="ECO:0000256" key="1">
    <source>
        <dbReference type="ARBA" id="ARBA00004651"/>
    </source>
</evidence>
<dbReference type="EMBL" id="FPCG01000001">
    <property type="protein sequence ID" value="SFV20442.1"/>
    <property type="molecule type" value="Genomic_DNA"/>
</dbReference>
<keyword evidence="4 6" id="KW-1133">Transmembrane helix</keyword>
<dbReference type="Pfam" id="PF07690">
    <property type="entry name" value="MFS_1"/>
    <property type="match status" value="1"/>
</dbReference>
<keyword evidence="5 6" id="KW-0472">Membrane</keyword>
<dbReference type="GO" id="GO:0022857">
    <property type="term" value="F:transmembrane transporter activity"/>
    <property type="evidence" value="ECO:0007669"/>
    <property type="project" value="InterPro"/>
</dbReference>
<protein>
    <submittedName>
        <fullName evidence="8">Major Facilitator Superfamily protein</fullName>
    </submittedName>
</protein>
<evidence type="ECO:0000313" key="8">
    <source>
        <dbReference type="EMBL" id="SFV20442.1"/>
    </source>
</evidence>
<feature type="transmembrane region" description="Helical" evidence="6">
    <location>
        <begin position="345"/>
        <end position="365"/>
    </location>
</feature>
<dbReference type="STRING" id="574650.SAMN04487966_101376"/>
<dbReference type="InterPro" id="IPR011701">
    <property type="entry name" value="MFS"/>
</dbReference>
<evidence type="ECO:0000256" key="4">
    <source>
        <dbReference type="ARBA" id="ARBA00022989"/>
    </source>
</evidence>
<dbReference type="Gene3D" id="1.20.1250.20">
    <property type="entry name" value="MFS general substrate transporter like domains"/>
    <property type="match status" value="2"/>
</dbReference>
<dbReference type="PROSITE" id="PS50850">
    <property type="entry name" value="MFS"/>
    <property type="match status" value="1"/>
</dbReference>
<dbReference type="RefSeq" id="WP_091693430.1">
    <property type="nucleotide sequence ID" value="NZ_FPCG01000001.1"/>
</dbReference>
<feature type="transmembrane region" description="Helical" evidence="6">
    <location>
        <begin position="449"/>
        <end position="470"/>
    </location>
</feature>
<dbReference type="PANTHER" id="PTHR42718">
    <property type="entry name" value="MAJOR FACILITATOR SUPERFAMILY MULTIDRUG TRANSPORTER MFSC"/>
    <property type="match status" value="1"/>
</dbReference>
<feature type="transmembrane region" description="Helical" evidence="6">
    <location>
        <begin position="482"/>
        <end position="505"/>
    </location>
</feature>
<evidence type="ECO:0000256" key="6">
    <source>
        <dbReference type="SAM" id="Phobius"/>
    </source>
</evidence>
<dbReference type="GO" id="GO:0005886">
    <property type="term" value="C:plasma membrane"/>
    <property type="evidence" value="ECO:0007669"/>
    <property type="project" value="UniProtKB-SubCell"/>
</dbReference>
<feature type="transmembrane region" description="Helical" evidence="6">
    <location>
        <begin position="303"/>
        <end position="325"/>
    </location>
</feature>
<dbReference type="InterPro" id="IPR036259">
    <property type="entry name" value="MFS_trans_sf"/>
</dbReference>
<accession>A0A1I7MET5</accession>
<feature type="transmembrane region" description="Helical" evidence="6">
    <location>
        <begin position="165"/>
        <end position="187"/>
    </location>
</feature>
<feature type="transmembrane region" description="Helical" evidence="6">
    <location>
        <begin position="90"/>
        <end position="112"/>
    </location>
</feature>
<gene>
    <name evidence="8" type="ORF">SAMN04487966_101376</name>
</gene>
<evidence type="ECO:0000259" key="7">
    <source>
        <dbReference type="PROSITE" id="PS50850"/>
    </source>
</evidence>
<feature type="transmembrane region" description="Helical" evidence="6">
    <location>
        <begin position="118"/>
        <end position="137"/>
    </location>
</feature>
<name>A0A1I7MET5_9MICC</name>
<evidence type="ECO:0000256" key="5">
    <source>
        <dbReference type="ARBA" id="ARBA00023136"/>
    </source>
</evidence>
<evidence type="ECO:0000256" key="2">
    <source>
        <dbReference type="ARBA" id="ARBA00022448"/>
    </source>
</evidence>
<evidence type="ECO:0000313" key="9">
    <source>
        <dbReference type="Proteomes" id="UP000198881"/>
    </source>
</evidence>
<keyword evidence="2" id="KW-0813">Transport</keyword>
<dbReference type="PANTHER" id="PTHR42718:SF9">
    <property type="entry name" value="MAJOR FACILITATOR SUPERFAMILY MULTIDRUG TRANSPORTER MFSC"/>
    <property type="match status" value="1"/>
</dbReference>
<sequence>MDLRSGAERPHSRRALLFGGLAAVVGFLAFVEFTSGVLQGYYTPLLTDIARHLGIHDADVNWLEGSQLMLSALVVPVLSKLGDLVGHRRVLLWSTAVTFLASVALVVAPVFWLFLIAWALQGFYVVWLPLEIALIYIRTVHQQREGLAGASALAQVGPATVTRRAAAVLVGALELGAIAGALSAGALVDALPLQVVLAVPAVIVGICWVVILLGVEETPGARLENFSRDAFDTRGLVLVTLSLVMLLGALFVVRGTGLDAGHLGFWAAVVMVALGLWWLGVFIRHERVHPDPMIDVRMFADPALWPVFATAGLFGVSVLGAQAPLSTFARTDPSVYGYGLGTTGFQTSLIIGVYLVAMVVGALLLPLVSRLTTPRWALVIACLCVAAGFAMFLPFRHSTDQVMINMVIVGLGSGALVASLPSAAVAAAPAEQTGVATGLTNSVKTVGGAVASCVFGLALATGAAGVGGVVDGVDGGTAGSFTGYLTVWIVCASTALVAAVLLLFVPRRAFSDRVTPEAPVRV</sequence>
<feature type="transmembrane region" description="Helical" evidence="6">
    <location>
        <begin position="377"/>
        <end position="396"/>
    </location>
</feature>
<proteinExistence type="predicted"/>
<dbReference type="Proteomes" id="UP000198881">
    <property type="component" value="Unassembled WGS sequence"/>
</dbReference>
<feature type="transmembrane region" description="Helical" evidence="6">
    <location>
        <begin position="15"/>
        <end position="42"/>
    </location>
</feature>
<feature type="transmembrane region" description="Helical" evidence="6">
    <location>
        <begin position="236"/>
        <end position="257"/>
    </location>
</feature>
<reference evidence="8 9" key="1">
    <citation type="submission" date="2016-10" db="EMBL/GenBank/DDBJ databases">
        <authorList>
            <person name="de Groot N.N."/>
        </authorList>
    </citation>
    <scope>NUCLEOTIDE SEQUENCE [LARGE SCALE GENOMIC DNA]</scope>
    <source>
        <strain evidence="8 9">CGMCC 1.7054</strain>
    </source>
</reference>
<dbReference type="OrthoDB" id="4484751at2"/>